<dbReference type="FunFam" id="3.40.50.300:FF:000006">
    <property type="entry name" value="DNA-binding transcriptional regulator NtrC"/>
    <property type="match status" value="1"/>
</dbReference>
<dbReference type="OrthoDB" id="9814761at2"/>
<dbReference type="STRING" id="37625.SAMN05660420_00074"/>
<evidence type="ECO:0000256" key="2">
    <source>
        <dbReference type="ARBA" id="ARBA00022741"/>
    </source>
</evidence>
<dbReference type="Gene3D" id="3.40.50.2300">
    <property type="match status" value="1"/>
</dbReference>
<accession>A0A1H3VI27</accession>
<dbReference type="Gene3D" id="3.40.50.300">
    <property type="entry name" value="P-loop containing nucleotide triphosphate hydrolases"/>
    <property type="match status" value="1"/>
</dbReference>
<dbReference type="SUPFAM" id="SSF52172">
    <property type="entry name" value="CheY-like"/>
    <property type="match status" value="1"/>
</dbReference>
<feature type="domain" description="Response regulatory" evidence="11">
    <location>
        <begin position="7"/>
        <end position="121"/>
    </location>
</feature>
<protein>
    <submittedName>
        <fullName evidence="12">Two component, sigma54 specific, transcriptional regulator, Fis family</fullName>
    </submittedName>
</protein>
<evidence type="ECO:0000256" key="7">
    <source>
        <dbReference type="ARBA" id="ARBA00023163"/>
    </source>
</evidence>
<dbReference type="PROSITE" id="PS50045">
    <property type="entry name" value="SIGMA54_INTERACT_4"/>
    <property type="match status" value="1"/>
</dbReference>
<organism evidence="12 13">
    <name type="scientific">Desulfuromusa kysingii</name>
    <dbReference type="NCBI Taxonomy" id="37625"/>
    <lineage>
        <taxon>Bacteria</taxon>
        <taxon>Pseudomonadati</taxon>
        <taxon>Thermodesulfobacteriota</taxon>
        <taxon>Desulfuromonadia</taxon>
        <taxon>Desulfuromonadales</taxon>
        <taxon>Geopsychrobacteraceae</taxon>
        <taxon>Desulfuromusa</taxon>
    </lineage>
</organism>
<dbReference type="InterPro" id="IPR058031">
    <property type="entry name" value="AAA_lid_NorR"/>
</dbReference>
<gene>
    <name evidence="12" type="ORF">SAMN05660420_00074</name>
</gene>
<dbReference type="CDD" id="cd00009">
    <property type="entry name" value="AAA"/>
    <property type="match status" value="1"/>
</dbReference>
<evidence type="ECO:0000256" key="8">
    <source>
        <dbReference type="PROSITE-ProRule" id="PRU00169"/>
    </source>
</evidence>
<evidence type="ECO:0000256" key="3">
    <source>
        <dbReference type="ARBA" id="ARBA00022840"/>
    </source>
</evidence>
<dbReference type="FunFam" id="3.40.50.2300:FF:000018">
    <property type="entry name" value="DNA-binding transcriptional regulator NtrC"/>
    <property type="match status" value="1"/>
</dbReference>
<dbReference type="EMBL" id="FNQN01000001">
    <property type="protein sequence ID" value="SDZ74425.1"/>
    <property type="molecule type" value="Genomic_DNA"/>
</dbReference>
<dbReference type="InterPro" id="IPR011006">
    <property type="entry name" value="CheY-like_superfamily"/>
</dbReference>
<feature type="coiled-coil region" evidence="9">
    <location>
        <begin position="116"/>
        <end position="143"/>
    </location>
</feature>
<keyword evidence="5" id="KW-0805">Transcription regulation</keyword>
<keyword evidence="3" id="KW-0067">ATP-binding</keyword>
<keyword evidence="7" id="KW-0804">Transcription</keyword>
<evidence type="ECO:0000259" key="10">
    <source>
        <dbReference type="PROSITE" id="PS50045"/>
    </source>
</evidence>
<dbReference type="RefSeq" id="WP_092343955.1">
    <property type="nucleotide sequence ID" value="NZ_FNQN01000001.1"/>
</dbReference>
<dbReference type="GO" id="GO:0006355">
    <property type="term" value="P:regulation of DNA-templated transcription"/>
    <property type="evidence" value="ECO:0007669"/>
    <property type="project" value="InterPro"/>
</dbReference>
<dbReference type="SMART" id="SM00448">
    <property type="entry name" value="REC"/>
    <property type="match status" value="1"/>
</dbReference>
<dbReference type="PROSITE" id="PS50110">
    <property type="entry name" value="RESPONSE_REGULATORY"/>
    <property type="match status" value="1"/>
</dbReference>
<evidence type="ECO:0000313" key="13">
    <source>
        <dbReference type="Proteomes" id="UP000199409"/>
    </source>
</evidence>
<dbReference type="Pfam" id="PF02954">
    <property type="entry name" value="HTH_8"/>
    <property type="match status" value="1"/>
</dbReference>
<sequence length="453" mass="51124">MAVQFRNLLVIDDEPSMRHMLRLVLEQHHYRVSEAQNGAEAINLIYKEKFDVILSDIRMPDMDGLTFLEQPEVRALNSTIIMMSAYGSIDTALECMKRGAYDYISKPFKPDEVVLTLRKAEERQELRQENQQLKQALATQDSTFSIQDIVHSSQKMEQLLKLVQTAAKAESSILISGETGTGKELIAKALHSESGRTGQFLAINCSAITSGLLESELFGHKKGAFTGADREKQGLFSIASGGTLFLDEIADLPLELQPKLLRVLQEGEIRKVGATRAEKIDTRVVAAAGTDLQEAVDKGHFRRDLYYRLAVVDIHLPPLRERQEDIVVLAEHFLSQLCAREGRPLLQISAAGKKNLSDYHWPGNVRELENYLEKALIFSPRETLELPPLRIRQSVPGTFDPDEYSLKVASRRLEEEYIRKALDKTEGNRTQAAELLEISLRSLMYKLKDYGIE</sequence>
<dbReference type="Gene3D" id="1.10.10.60">
    <property type="entry name" value="Homeodomain-like"/>
    <property type="match status" value="1"/>
</dbReference>
<dbReference type="InterPro" id="IPR002078">
    <property type="entry name" value="Sigma_54_int"/>
</dbReference>
<dbReference type="SUPFAM" id="SSF52540">
    <property type="entry name" value="P-loop containing nucleoside triphosphate hydrolases"/>
    <property type="match status" value="1"/>
</dbReference>
<keyword evidence="13" id="KW-1185">Reference proteome</keyword>
<dbReference type="GO" id="GO:0000160">
    <property type="term" value="P:phosphorelay signal transduction system"/>
    <property type="evidence" value="ECO:0007669"/>
    <property type="project" value="UniProtKB-KW"/>
</dbReference>
<dbReference type="PRINTS" id="PR01590">
    <property type="entry name" value="HTHFIS"/>
</dbReference>
<keyword evidence="2" id="KW-0547">Nucleotide-binding</keyword>
<dbReference type="GO" id="GO:0005524">
    <property type="term" value="F:ATP binding"/>
    <property type="evidence" value="ECO:0007669"/>
    <property type="project" value="UniProtKB-KW"/>
</dbReference>
<feature type="modified residue" description="4-aspartylphosphate" evidence="8">
    <location>
        <position position="56"/>
    </location>
</feature>
<dbReference type="PROSITE" id="PS00675">
    <property type="entry name" value="SIGMA54_INTERACT_1"/>
    <property type="match status" value="1"/>
</dbReference>
<dbReference type="InterPro" id="IPR001789">
    <property type="entry name" value="Sig_transdc_resp-reg_receiver"/>
</dbReference>
<evidence type="ECO:0000259" key="11">
    <source>
        <dbReference type="PROSITE" id="PS50110"/>
    </source>
</evidence>
<dbReference type="GO" id="GO:0043565">
    <property type="term" value="F:sequence-specific DNA binding"/>
    <property type="evidence" value="ECO:0007669"/>
    <property type="project" value="InterPro"/>
</dbReference>
<dbReference type="InterPro" id="IPR025943">
    <property type="entry name" value="Sigma_54_int_dom_ATP-bd_2"/>
</dbReference>
<dbReference type="SMART" id="SM00382">
    <property type="entry name" value="AAA"/>
    <property type="match status" value="1"/>
</dbReference>
<dbReference type="SUPFAM" id="SSF46689">
    <property type="entry name" value="Homeodomain-like"/>
    <property type="match status" value="1"/>
</dbReference>
<proteinExistence type="predicted"/>
<dbReference type="InterPro" id="IPR002197">
    <property type="entry name" value="HTH_Fis"/>
</dbReference>
<dbReference type="AlphaFoldDB" id="A0A1H3VI27"/>
<dbReference type="PANTHER" id="PTHR32071:SF113">
    <property type="entry name" value="ALGINATE BIOSYNTHESIS TRANSCRIPTIONAL REGULATORY PROTEIN ALGB"/>
    <property type="match status" value="1"/>
</dbReference>
<dbReference type="Pfam" id="PF00158">
    <property type="entry name" value="Sigma54_activat"/>
    <property type="match status" value="1"/>
</dbReference>
<evidence type="ECO:0000256" key="1">
    <source>
        <dbReference type="ARBA" id="ARBA00022553"/>
    </source>
</evidence>
<evidence type="ECO:0000313" key="12">
    <source>
        <dbReference type="EMBL" id="SDZ74425.1"/>
    </source>
</evidence>
<dbReference type="Pfam" id="PF00072">
    <property type="entry name" value="Response_reg"/>
    <property type="match status" value="1"/>
</dbReference>
<dbReference type="InterPro" id="IPR009057">
    <property type="entry name" value="Homeodomain-like_sf"/>
</dbReference>
<dbReference type="InterPro" id="IPR025944">
    <property type="entry name" value="Sigma_54_int_dom_CS"/>
</dbReference>
<evidence type="ECO:0000256" key="9">
    <source>
        <dbReference type="SAM" id="Coils"/>
    </source>
</evidence>
<evidence type="ECO:0000256" key="4">
    <source>
        <dbReference type="ARBA" id="ARBA00023012"/>
    </source>
</evidence>
<dbReference type="InterPro" id="IPR025662">
    <property type="entry name" value="Sigma_54_int_dom_ATP-bd_1"/>
</dbReference>
<dbReference type="PROSITE" id="PS00676">
    <property type="entry name" value="SIGMA54_INTERACT_2"/>
    <property type="match status" value="1"/>
</dbReference>
<dbReference type="InterPro" id="IPR003593">
    <property type="entry name" value="AAA+_ATPase"/>
</dbReference>
<dbReference type="PROSITE" id="PS00688">
    <property type="entry name" value="SIGMA54_INTERACT_3"/>
    <property type="match status" value="1"/>
</dbReference>
<reference evidence="12 13" key="1">
    <citation type="submission" date="2016-10" db="EMBL/GenBank/DDBJ databases">
        <authorList>
            <person name="de Groot N.N."/>
        </authorList>
    </citation>
    <scope>NUCLEOTIDE SEQUENCE [LARGE SCALE GENOMIC DNA]</scope>
    <source>
        <strain evidence="12 13">DSM 7343</strain>
    </source>
</reference>
<dbReference type="InterPro" id="IPR027417">
    <property type="entry name" value="P-loop_NTPase"/>
</dbReference>
<keyword evidence="4" id="KW-0902">Two-component regulatory system</keyword>
<keyword evidence="1 8" id="KW-0597">Phosphoprotein</keyword>
<keyword evidence="9" id="KW-0175">Coiled coil</keyword>
<dbReference type="Proteomes" id="UP000199409">
    <property type="component" value="Unassembled WGS sequence"/>
</dbReference>
<dbReference type="PANTHER" id="PTHR32071">
    <property type="entry name" value="TRANSCRIPTIONAL REGULATORY PROTEIN"/>
    <property type="match status" value="1"/>
</dbReference>
<keyword evidence="6" id="KW-0238">DNA-binding</keyword>
<dbReference type="Pfam" id="PF25601">
    <property type="entry name" value="AAA_lid_14"/>
    <property type="match status" value="1"/>
</dbReference>
<feature type="domain" description="Sigma-54 factor interaction" evidence="10">
    <location>
        <begin position="149"/>
        <end position="377"/>
    </location>
</feature>
<evidence type="ECO:0000256" key="6">
    <source>
        <dbReference type="ARBA" id="ARBA00023125"/>
    </source>
</evidence>
<name>A0A1H3VI27_9BACT</name>
<evidence type="ECO:0000256" key="5">
    <source>
        <dbReference type="ARBA" id="ARBA00023015"/>
    </source>
</evidence>
<dbReference type="Gene3D" id="1.10.8.60">
    <property type="match status" value="1"/>
</dbReference>